<dbReference type="GO" id="GO:0008146">
    <property type="term" value="F:sulfotransferase activity"/>
    <property type="evidence" value="ECO:0007669"/>
    <property type="project" value="InterPro"/>
</dbReference>
<gene>
    <name evidence="2" type="ORF">GPM918_LOCUS14764</name>
    <name evidence="3" type="ORF">OVA965_LOCUS22301</name>
    <name evidence="4" type="ORF">SRO942_LOCUS14764</name>
    <name evidence="5" type="ORF">TMI583_LOCUS23018</name>
</gene>
<dbReference type="Proteomes" id="UP000682733">
    <property type="component" value="Unassembled WGS sequence"/>
</dbReference>
<name>A0A814I8Y3_9BILA</name>
<accession>A0A814I8Y3</accession>
<protein>
    <recommendedName>
        <fullName evidence="7">Sulfotransferase</fullName>
    </recommendedName>
</protein>
<proteinExistence type="predicted"/>
<dbReference type="OrthoDB" id="2019940at2759"/>
<dbReference type="EMBL" id="CAJOBC010003605">
    <property type="protein sequence ID" value="CAF3792149.1"/>
    <property type="molecule type" value="Genomic_DNA"/>
</dbReference>
<dbReference type="AlphaFoldDB" id="A0A814I8Y3"/>
<evidence type="ECO:0000313" key="3">
    <source>
        <dbReference type="EMBL" id="CAF1165380.1"/>
    </source>
</evidence>
<evidence type="ECO:0000313" key="6">
    <source>
        <dbReference type="Proteomes" id="UP000663829"/>
    </source>
</evidence>
<keyword evidence="6" id="KW-1185">Reference proteome</keyword>
<dbReference type="InterPro" id="IPR005331">
    <property type="entry name" value="Sulfotransferase"/>
</dbReference>
<evidence type="ECO:0000313" key="4">
    <source>
        <dbReference type="EMBL" id="CAF3792149.1"/>
    </source>
</evidence>
<evidence type="ECO:0000313" key="5">
    <source>
        <dbReference type="EMBL" id="CAF3977079.1"/>
    </source>
</evidence>
<dbReference type="Proteomes" id="UP000663829">
    <property type="component" value="Unassembled WGS sequence"/>
</dbReference>
<dbReference type="EMBL" id="CAJNOK010012531">
    <property type="protein sequence ID" value="CAF1165380.1"/>
    <property type="molecule type" value="Genomic_DNA"/>
</dbReference>
<sequence>MARNEHDPSHHSLRRSELSRGKRAKNFIHDATKVLFVRHPFNRLASAYYDKIATLRIPSVQDARNIHVSLYGDIRRAICRKFAQQYLSISELTFYQQQQTNSKE</sequence>
<evidence type="ECO:0000256" key="1">
    <source>
        <dbReference type="SAM" id="MobiDB-lite"/>
    </source>
</evidence>
<dbReference type="EMBL" id="CAJNOQ010003605">
    <property type="protein sequence ID" value="CAF1020726.1"/>
    <property type="molecule type" value="Genomic_DNA"/>
</dbReference>
<evidence type="ECO:0000313" key="2">
    <source>
        <dbReference type="EMBL" id="CAF1020726.1"/>
    </source>
</evidence>
<reference evidence="2" key="1">
    <citation type="submission" date="2021-02" db="EMBL/GenBank/DDBJ databases">
        <authorList>
            <person name="Nowell W R."/>
        </authorList>
    </citation>
    <scope>NUCLEOTIDE SEQUENCE</scope>
</reference>
<organism evidence="2 6">
    <name type="scientific">Didymodactylos carnosus</name>
    <dbReference type="NCBI Taxonomy" id="1234261"/>
    <lineage>
        <taxon>Eukaryota</taxon>
        <taxon>Metazoa</taxon>
        <taxon>Spiralia</taxon>
        <taxon>Gnathifera</taxon>
        <taxon>Rotifera</taxon>
        <taxon>Eurotatoria</taxon>
        <taxon>Bdelloidea</taxon>
        <taxon>Philodinida</taxon>
        <taxon>Philodinidae</taxon>
        <taxon>Didymodactylos</taxon>
    </lineage>
</organism>
<dbReference type="Proteomes" id="UP000681722">
    <property type="component" value="Unassembled WGS sequence"/>
</dbReference>
<feature type="region of interest" description="Disordered" evidence="1">
    <location>
        <begin position="1"/>
        <end position="20"/>
    </location>
</feature>
<comment type="caution">
    <text evidence="2">The sequence shown here is derived from an EMBL/GenBank/DDBJ whole genome shotgun (WGS) entry which is preliminary data.</text>
</comment>
<dbReference type="EMBL" id="CAJOBA010034057">
    <property type="protein sequence ID" value="CAF3977079.1"/>
    <property type="molecule type" value="Genomic_DNA"/>
</dbReference>
<dbReference type="GO" id="GO:0016020">
    <property type="term" value="C:membrane"/>
    <property type="evidence" value="ECO:0007669"/>
    <property type="project" value="InterPro"/>
</dbReference>
<dbReference type="Pfam" id="PF03567">
    <property type="entry name" value="Sulfotransfer_2"/>
    <property type="match status" value="1"/>
</dbReference>
<dbReference type="Proteomes" id="UP000677228">
    <property type="component" value="Unassembled WGS sequence"/>
</dbReference>
<evidence type="ECO:0008006" key="7">
    <source>
        <dbReference type="Google" id="ProtNLM"/>
    </source>
</evidence>